<gene>
    <name evidence="6" type="ORF">SAMN06297251_11211</name>
</gene>
<protein>
    <submittedName>
        <fullName evidence="6">Aldehyde dehydrogenase (NAD+)</fullName>
    </submittedName>
</protein>
<dbReference type="Gene3D" id="3.40.309.10">
    <property type="entry name" value="Aldehyde Dehydrogenase, Chain A, domain 2"/>
    <property type="match status" value="1"/>
</dbReference>
<dbReference type="PANTHER" id="PTHR11699">
    <property type="entry name" value="ALDEHYDE DEHYDROGENASE-RELATED"/>
    <property type="match status" value="1"/>
</dbReference>
<dbReference type="Pfam" id="PF00171">
    <property type="entry name" value="Aldedh"/>
    <property type="match status" value="1"/>
</dbReference>
<name>A0A1W2CZF0_9HYPH</name>
<sequence>MTIHFGFERTKLFIGGAWCDSASHETIDVEDPSTGERIGRIARGTERDVDAAVAAAQAALIGEWGAKSATERGRILTRLGALVEANVERLAELESRDVGKPLNQARNDAKALARYFEFYGGSADKVTGETIPYQEGSTVLTLREPHGVTAHVIPWNYPMQILGRSVGAALAMGNACVLKPAEDASLSALAIAELSLEAGLPAGALNIVTGYGHDVGAALSAHPHVHHVSFTGSVGTGRRIQEAAAANVVPVTLELGGKSPHIVFDDCDLEAALPTLVGACLQAAGQTCSAASRVLVQRGLYTEVKERMAEVYRGLVAGPASQSRDLGPLVSAKQKRLVIEFIAKGREDLTVAAEGSIAEDAPSAGHYVAPILFADVPPDHRLAQEEIFGPVQVLIPFDDEADAIRIANGTEYGLVAGVWTENGGRQMRLARALHCGQVFINNYGAGGGVELPFGGVGKSGHGREKGFEALYGFSRLKTISIKHG</sequence>
<dbReference type="PROSITE" id="PS00687">
    <property type="entry name" value="ALDEHYDE_DEHYDR_GLU"/>
    <property type="match status" value="1"/>
</dbReference>
<dbReference type="SUPFAM" id="SSF53720">
    <property type="entry name" value="ALDH-like"/>
    <property type="match status" value="1"/>
</dbReference>
<dbReference type="CDD" id="cd07109">
    <property type="entry name" value="ALDH_AAS00426"/>
    <property type="match status" value="1"/>
</dbReference>
<dbReference type="Proteomes" id="UP000192656">
    <property type="component" value="Unassembled WGS sequence"/>
</dbReference>
<evidence type="ECO:0000256" key="1">
    <source>
        <dbReference type="ARBA" id="ARBA00009986"/>
    </source>
</evidence>
<dbReference type="InterPro" id="IPR016161">
    <property type="entry name" value="Ald_DH/histidinol_DH"/>
</dbReference>
<comment type="similarity">
    <text evidence="1 4">Belongs to the aldehyde dehydrogenase family.</text>
</comment>
<evidence type="ECO:0000313" key="7">
    <source>
        <dbReference type="Proteomes" id="UP000192656"/>
    </source>
</evidence>
<dbReference type="InterPro" id="IPR015590">
    <property type="entry name" value="Aldehyde_DH_dom"/>
</dbReference>
<proteinExistence type="inferred from homology"/>
<dbReference type="InterPro" id="IPR029510">
    <property type="entry name" value="Ald_DH_CS_GLU"/>
</dbReference>
<dbReference type="RefSeq" id="WP_084410593.1">
    <property type="nucleotide sequence ID" value="NZ_FWXR01000012.1"/>
</dbReference>
<feature type="domain" description="Aldehyde dehydrogenase" evidence="5">
    <location>
        <begin position="18"/>
        <end position="479"/>
    </location>
</feature>
<keyword evidence="2 4" id="KW-0560">Oxidoreductase</keyword>
<keyword evidence="7" id="KW-1185">Reference proteome</keyword>
<evidence type="ECO:0000256" key="2">
    <source>
        <dbReference type="ARBA" id="ARBA00023002"/>
    </source>
</evidence>
<dbReference type="STRING" id="937218.SAMN06297251_11211"/>
<dbReference type="EMBL" id="FWXR01000012">
    <property type="protein sequence ID" value="SMC90647.1"/>
    <property type="molecule type" value="Genomic_DNA"/>
</dbReference>
<accession>A0A1W2CZF0</accession>
<dbReference type="PROSITE" id="PS00070">
    <property type="entry name" value="ALDEHYDE_DEHYDR_CYS"/>
    <property type="match status" value="1"/>
</dbReference>
<dbReference type="InterPro" id="IPR016162">
    <property type="entry name" value="Ald_DH_N"/>
</dbReference>
<dbReference type="Gene3D" id="3.40.605.10">
    <property type="entry name" value="Aldehyde Dehydrogenase, Chain A, domain 1"/>
    <property type="match status" value="1"/>
</dbReference>
<evidence type="ECO:0000256" key="4">
    <source>
        <dbReference type="RuleBase" id="RU003345"/>
    </source>
</evidence>
<reference evidence="6 7" key="1">
    <citation type="submission" date="2017-04" db="EMBL/GenBank/DDBJ databases">
        <authorList>
            <person name="Afonso C.L."/>
            <person name="Miller P.J."/>
            <person name="Scott M.A."/>
            <person name="Spackman E."/>
            <person name="Goraichik I."/>
            <person name="Dimitrov K.M."/>
            <person name="Suarez D.L."/>
            <person name="Swayne D.E."/>
        </authorList>
    </citation>
    <scope>NUCLEOTIDE SEQUENCE [LARGE SCALE GENOMIC DNA]</scope>
    <source>
        <strain evidence="6 7">CGMCC 1.10972</strain>
    </source>
</reference>
<organism evidence="6 7">
    <name type="scientific">Fulvimarina manganoxydans</name>
    <dbReference type="NCBI Taxonomy" id="937218"/>
    <lineage>
        <taxon>Bacteria</taxon>
        <taxon>Pseudomonadati</taxon>
        <taxon>Pseudomonadota</taxon>
        <taxon>Alphaproteobacteria</taxon>
        <taxon>Hyphomicrobiales</taxon>
        <taxon>Aurantimonadaceae</taxon>
        <taxon>Fulvimarina</taxon>
    </lineage>
</organism>
<evidence type="ECO:0000313" key="6">
    <source>
        <dbReference type="EMBL" id="SMC90647.1"/>
    </source>
</evidence>
<dbReference type="FunFam" id="3.40.605.10:FF:000007">
    <property type="entry name" value="NAD/NADP-dependent betaine aldehyde dehydrogenase"/>
    <property type="match status" value="1"/>
</dbReference>
<dbReference type="InterPro" id="IPR016163">
    <property type="entry name" value="Ald_DH_C"/>
</dbReference>
<feature type="active site" evidence="3">
    <location>
        <position position="254"/>
    </location>
</feature>
<evidence type="ECO:0000259" key="5">
    <source>
        <dbReference type="Pfam" id="PF00171"/>
    </source>
</evidence>
<dbReference type="InterPro" id="IPR016160">
    <property type="entry name" value="Ald_DH_CS_CYS"/>
</dbReference>
<dbReference type="AlphaFoldDB" id="A0A1W2CZF0"/>
<evidence type="ECO:0000256" key="3">
    <source>
        <dbReference type="PROSITE-ProRule" id="PRU10007"/>
    </source>
</evidence>
<dbReference type="OrthoDB" id="8175464at2"/>
<dbReference type="GO" id="GO:0016620">
    <property type="term" value="F:oxidoreductase activity, acting on the aldehyde or oxo group of donors, NAD or NADP as acceptor"/>
    <property type="evidence" value="ECO:0007669"/>
    <property type="project" value="InterPro"/>
</dbReference>